<gene>
    <name evidence="1" type="ORF">GAK31_03542</name>
</gene>
<dbReference type="Gene3D" id="1.20.120.1530">
    <property type="match status" value="1"/>
</dbReference>
<dbReference type="AlphaFoldDB" id="A0A7V8FDV7"/>
<evidence type="ECO:0000313" key="1">
    <source>
        <dbReference type="EMBL" id="KAF1013393.1"/>
    </source>
</evidence>
<accession>A0A7V8FDV7</accession>
<sequence length="35" mass="3870">MQERLREVIAAQAAMAAQHAQGQISYRMDATRLPG</sequence>
<organism evidence="1 2">
    <name type="scientific">Stenotrophomonas maltophilia</name>
    <name type="common">Pseudomonas maltophilia</name>
    <name type="synonym">Xanthomonas maltophilia</name>
    <dbReference type="NCBI Taxonomy" id="40324"/>
    <lineage>
        <taxon>Bacteria</taxon>
        <taxon>Pseudomonadati</taxon>
        <taxon>Pseudomonadota</taxon>
        <taxon>Gammaproteobacteria</taxon>
        <taxon>Lysobacterales</taxon>
        <taxon>Lysobacteraceae</taxon>
        <taxon>Stenotrophomonas</taxon>
        <taxon>Stenotrophomonas maltophilia group</taxon>
    </lineage>
</organism>
<comment type="caution">
    <text evidence="1">The sequence shown here is derived from an EMBL/GenBank/DDBJ whole genome shotgun (WGS) entry which is preliminary data.</text>
</comment>
<proteinExistence type="predicted"/>
<dbReference type="EMBL" id="WNDS01000005">
    <property type="protein sequence ID" value="KAF1013393.1"/>
    <property type="molecule type" value="Genomic_DNA"/>
</dbReference>
<name>A0A7V8FDV7_STEMA</name>
<reference evidence="2" key="1">
    <citation type="journal article" date="2020" name="MBio">
        <title>Horizontal gene transfer to a defensive symbiont with a reduced genome amongst a multipartite beetle microbiome.</title>
        <authorList>
            <person name="Waterworth S.C."/>
            <person name="Florez L.V."/>
            <person name="Rees E.R."/>
            <person name="Hertweck C."/>
            <person name="Kaltenpoth M."/>
            <person name="Kwan J.C."/>
        </authorList>
    </citation>
    <scope>NUCLEOTIDE SEQUENCE [LARGE SCALE GENOMIC DNA]</scope>
</reference>
<dbReference type="Proteomes" id="UP000487117">
    <property type="component" value="Unassembled WGS sequence"/>
</dbReference>
<evidence type="ECO:0000313" key="2">
    <source>
        <dbReference type="Proteomes" id="UP000487117"/>
    </source>
</evidence>
<protein>
    <submittedName>
        <fullName evidence="1">Uncharacterized protein</fullName>
    </submittedName>
</protein>